<proteinExistence type="inferred from homology"/>
<keyword evidence="7" id="KW-0812">Transmembrane</keyword>
<feature type="transmembrane region" description="Helical" evidence="7">
    <location>
        <begin position="70"/>
        <end position="89"/>
    </location>
</feature>
<evidence type="ECO:0000256" key="1">
    <source>
        <dbReference type="ARBA" id="ARBA00006150"/>
    </source>
</evidence>
<keyword evidence="3" id="KW-0645">Protease</keyword>
<comment type="similarity">
    <text evidence="1">Belongs to the peptidase S9B family.</text>
</comment>
<feature type="domain" description="Dipeptidylpeptidase IV N-terminal" evidence="9">
    <location>
        <begin position="217"/>
        <end position="587"/>
    </location>
</feature>
<evidence type="ECO:0000256" key="5">
    <source>
        <dbReference type="ARBA" id="ARBA00022825"/>
    </source>
</evidence>
<dbReference type="PANTHER" id="PTHR11731">
    <property type="entry name" value="PROTEASE FAMILY S9B,C DIPEPTIDYL-PEPTIDASE IV-RELATED"/>
    <property type="match status" value="1"/>
</dbReference>
<dbReference type="Pfam" id="PF00326">
    <property type="entry name" value="Peptidase_S9"/>
    <property type="match status" value="1"/>
</dbReference>
<organism evidence="10 11">
    <name type="scientific">Candidozyma pseudohaemuli</name>
    <dbReference type="NCBI Taxonomy" id="418784"/>
    <lineage>
        <taxon>Eukaryota</taxon>
        <taxon>Fungi</taxon>
        <taxon>Dikarya</taxon>
        <taxon>Ascomycota</taxon>
        <taxon>Saccharomycotina</taxon>
        <taxon>Pichiomycetes</taxon>
        <taxon>Metschnikowiaceae</taxon>
        <taxon>Candidozyma</taxon>
    </lineage>
</organism>
<keyword evidence="6" id="KW-0325">Glycoprotein</keyword>
<keyword evidence="2" id="KW-0031">Aminopeptidase</keyword>
<keyword evidence="11" id="KW-1185">Reference proteome</keyword>
<dbReference type="Proteomes" id="UP000241107">
    <property type="component" value="Unassembled WGS sequence"/>
</dbReference>
<sequence>MSYERLEQDIPLEDLDTEANYSDLLELFDEIENYTRKNRVSGEHADFTEDPGFQKQKELYFGGNALLRKLLITVCVAAVALWLVALIVYSNGKAQKATANMWHGSPTNIVTLSDRNVTLNEYLPKLGNVSMAEYRKGAYFADEKVVRWLLKKQQPKEGAGVTRAGFYMTRDNKAFAVRQAETTFSKVVLETTQFEALNNFFYVDDLLLNPGVSVDEDNTWHLLRSDHTPQWRHLSFSLYWLWNPLTGDHKPVGPSAKKLEKIHFATFSPDGKTVIFGHNHDLYLLDLSSMKTTRITSTGSPEIFNGKPDWVYEEEVYPHATMFWWSPDLKNLVYATINDTSVRDYKMDYYIKAADKIGMSYQNPPDESVDEINQYPLRTSIKYPKPGTTNPIISLSIYDATSGKTSSIDLNDKELGDDFVLYDAHWIDSNSLLVKVTDRTSTILKKKVYQVDAKQTKFVSKTNSTEYGGWIEKQQPITVIENESGNKYLDRVVDDMYVHLALFDLAVAEKPSKIISKIRLDSSVAYNAVENEIYFLTEDKMDHHFQAYSLKDGKTKTLTTDLGKYDVLFNNDAQFVNLRYRGPHEPWQKLVNLAEWTENAQYVHKVDPVSDTQKLANTLSKVNVPTRVHSQIRVGHASEAAEVNMIEIFPPNFNPKKKHPLLVHVYGGPGSTTVTDDFAIDFQDLVSANLGAVVLIIDPRGTGSDDWKLKTWAYKQIGRWEPEDVIAITKDYIVKNEYIDEKRTAVWGWSYGGFTTLKTLERDGGDVFKYGMAVAPVTNWMFYDSIYAERYMKNPKENENYSQTAKINDFENFKDVSRFLVMSGTADDNVHFQNILWLLDNFNVKEVENYDMHIFPDSDHSIFYHNANHIVFDKLLDWLDMAFRGLWD</sequence>
<feature type="domain" description="Peptidase S9 prolyl oligopeptidase catalytic" evidence="8">
    <location>
        <begin position="686"/>
        <end position="883"/>
    </location>
</feature>
<gene>
    <name evidence="10" type="ORF">C7M61_005289</name>
</gene>
<evidence type="ECO:0000256" key="4">
    <source>
        <dbReference type="ARBA" id="ARBA00022801"/>
    </source>
</evidence>
<dbReference type="VEuPathDB" id="FungiDB:C7M61_005289"/>
<dbReference type="AlphaFoldDB" id="A0A2P7YBS7"/>
<evidence type="ECO:0000313" key="11">
    <source>
        <dbReference type="Proteomes" id="UP000241107"/>
    </source>
</evidence>
<keyword evidence="4" id="KW-0378">Hydrolase</keyword>
<name>A0A2P7YBS7_9ASCO</name>
<accession>A0A2P7YBS7</accession>
<evidence type="ECO:0000259" key="8">
    <source>
        <dbReference type="Pfam" id="PF00326"/>
    </source>
</evidence>
<evidence type="ECO:0000256" key="6">
    <source>
        <dbReference type="ARBA" id="ARBA00023180"/>
    </source>
</evidence>
<keyword evidence="7" id="KW-1133">Transmembrane helix</keyword>
<dbReference type="InterPro" id="IPR029058">
    <property type="entry name" value="AB_hydrolase_fold"/>
</dbReference>
<dbReference type="InterPro" id="IPR050278">
    <property type="entry name" value="Serine_Prot_S9B/DPPIV"/>
</dbReference>
<dbReference type="GO" id="GO:0004177">
    <property type="term" value="F:aminopeptidase activity"/>
    <property type="evidence" value="ECO:0007669"/>
    <property type="project" value="UniProtKB-KW"/>
</dbReference>
<dbReference type="SUPFAM" id="SSF53474">
    <property type="entry name" value="alpha/beta-Hydrolases"/>
    <property type="match status" value="1"/>
</dbReference>
<dbReference type="PANTHER" id="PTHR11731:SF160">
    <property type="entry name" value="DIPEPTIDYL AMINOPEPTIDASE A"/>
    <property type="match status" value="1"/>
</dbReference>
<dbReference type="Gene3D" id="2.140.10.30">
    <property type="entry name" value="Dipeptidylpeptidase IV, N-terminal domain"/>
    <property type="match status" value="1"/>
</dbReference>
<protein>
    <recommendedName>
        <fullName evidence="12">Dipeptidyl aminopeptidase A</fullName>
    </recommendedName>
</protein>
<dbReference type="Pfam" id="PF00930">
    <property type="entry name" value="DPPIV_N"/>
    <property type="match status" value="1"/>
</dbReference>
<reference evidence="10 11" key="1">
    <citation type="submission" date="2018-03" db="EMBL/GenBank/DDBJ databases">
        <title>Candida pseudohaemulonii genome assembly and annotation.</title>
        <authorList>
            <person name="Munoz J.F."/>
            <person name="Gade L.G."/>
            <person name="Chow N.A."/>
            <person name="Litvintseva A.P."/>
            <person name="Loparev V.N."/>
            <person name="Cuomo C.A."/>
        </authorList>
    </citation>
    <scope>NUCLEOTIDE SEQUENCE [LARGE SCALE GENOMIC DNA]</scope>
    <source>
        <strain evidence="10 11">B12108</strain>
    </source>
</reference>
<dbReference type="STRING" id="418784.A0A2P7YBS7"/>
<dbReference type="OrthoDB" id="16520at2759"/>
<comment type="caution">
    <text evidence="10">The sequence shown here is derived from an EMBL/GenBank/DDBJ whole genome shotgun (WGS) entry which is preliminary data.</text>
</comment>
<dbReference type="RefSeq" id="XP_024711241.1">
    <property type="nucleotide sequence ID" value="XM_024860596.1"/>
</dbReference>
<dbReference type="GO" id="GO:0008236">
    <property type="term" value="F:serine-type peptidase activity"/>
    <property type="evidence" value="ECO:0007669"/>
    <property type="project" value="UniProtKB-KW"/>
</dbReference>
<keyword evidence="7" id="KW-0472">Membrane</keyword>
<evidence type="ECO:0000256" key="2">
    <source>
        <dbReference type="ARBA" id="ARBA00022438"/>
    </source>
</evidence>
<dbReference type="EMBL" id="PYFQ01000026">
    <property type="protein sequence ID" value="PSK33421.1"/>
    <property type="molecule type" value="Genomic_DNA"/>
</dbReference>
<dbReference type="GeneID" id="36568675"/>
<dbReference type="GO" id="GO:0005886">
    <property type="term" value="C:plasma membrane"/>
    <property type="evidence" value="ECO:0007669"/>
    <property type="project" value="TreeGrafter"/>
</dbReference>
<evidence type="ECO:0000256" key="3">
    <source>
        <dbReference type="ARBA" id="ARBA00022670"/>
    </source>
</evidence>
<evidence type="ECO:0000313" key="10">
    <source>
        <dbReference type="EMBL" id="PSK33421.1"/>
    </source>
</evidence>
<evidence type="ECO:0008006" key="12">
    <source>
        <dbReference type="Google" id="ProtNLM"/>
    </source>
</evidence>
<keyword evidence="5" id="KW-0720">Serine protease</keyword>
<dbReference type="GO" id="GO:0007323">
    <property type="term" value="P:peptide pheromone maturation"/>
    <property type="evidence" value="ECO:0007669"/>
    <property type="project" value="EnsemblFungi"/>
</dbReference>
<dbReference type="GO" id="GO:0006508">
    <property type="term" value="P:proteolysis"/>
    <property type="evidence" value="ECO:0007669"/>
    <property type="project" value="UniProtKB-KW"/>
</dbReference>
<dbReference type="FunFam" id="3.40.50.1820:FF:000003">
    <property type="entry name" value="Dipeptidyl peptidase 4"/>
    <property type="match status" value="1"/>
</dbReference>
<evidence type="ECO:0000259" key="9">
    <source>
        <dbReference type="Pfam" id="PF00930"/>
    </source>
</evidence>
<dbReference type="GO" id="GO:0005802">
    <property type="term" value="C:trans-Golgi network"/>
    <property type="evidence" value="ECO:0007669"/>
    <property type="project" value="EnsemblFungi"/>
</dbReference>
<evidence type="ECO:0000256" key="7">
    <source>
        <dbReference type="SAM" id="Phobius"/>
    </source>
</evidence>
<dbReference type="InterPro" id="IPR002469">
    <property type="entry name" value="Peptidase_S9B_N"/>
</dbReference>
<dbReference type="GO" id="GO:0008239">
    <property type="term" value="F:dipeptidyl-peptidase activity"/>
    <property type="evidence" value="ECO:0007669"/>
    <property type="project" value="TreeGrafter"/>
</dbReference>
<dbReference type="InterPro" id="IPR001375">
    <property type="entry name" value="Peptidase_S9_cat"/>
</dbReference>
<dbReference type="SUPFAM" id="SSF82171">
    <property type="entry name" value="DPP6 N-terminal domain-like"/>
    <property type="match status" value="1"/>
</dbReference>
<dbReference type="Gene3D" id="3.40.50.1820">
    <property type="entry name" value="alpha/beta hydrolase"/>
    <property type="match status" value="1"/>
</dbReference>